<dbReference type="GO" id="GO:0005783">
    <property type="term" value="C:endoplasmic reticulum"/>
    <property type="evidence" value="ECO:0007669"/>
    <property type="project" value="UniProtKB-SubCell"/>
</dbReference>
<keyword evidence="5" id="KW-0808">Transferase</keyword>
<feature type="compositionally biased region" description="Low complexity" evidence="14">
    <location>
        <begin position="566"/>
        <end position="589"/>
    </location>
</feature>
<dbReference type="PROSITE" id="PS51290">
    <property type="entry name" value="CRIC"/>
    <property type="match status" value="1"/>
</dbReference>
<dbReference type="GO" id="GO:0046922">
    <property type="term" value="F:peptide-O-fucosyltransferase activity"/>
    <property type="evidence" value="ECO:0007669"/>
    <property type="project" value="UniProtKB-EC"/>
</dbReference>
<dbReference type="Gene3D" id="2.30.29.30">
    <property type="entry name" value="Pleckstrin-homology domain (PH domain)/Phosphotyrosine-binding domain (PTB)"/>
    <property type="match status" value="1"/>
</dbReference>
<dbReference type="InterPro" id="IPR013761">
    <property type="entry name" value="SAM/pointed_sf"/>
</dbReference>
<comment type="catalytic activity">
    <reaction evidence="12">
        <text>L-threonyl-[protein] + GDP-beta-L-fucose = 3-O-(alpha-L-fucosyl)-L-threonyl-[protein] + GDP + H(+)</text>
        <dbReference type="Rhea" id="RHEA:70491"/>
        <dbReference type="Rhea" id="RHEA-COMP:11060"/>
        <dbReference type="Rhea" id="RHEA-COMP:17915"/>
        <dbReference type="ChEBI" id="CHEBI:15378"/>
        <dbReference type="ChEBI" id="CHEBI:30013"/>
        <dbReference type="ChEBI" id="CHEBI:57273"/>
        <dbReference type="ChEBI" id="CHEBI:58189"/>
        <dbReference type="ChEBI" id="CHEBI:189631"/>
        <dbReference type="EC" id="2.4.1.221"/>
    </reaction>
    <physiologicalReaction direction="left-to-right" evidence="12">
        <dbReference type="Rhea" id="RHEA:70492"/>
    </physiologicalReaction>
</comment>
<feature type="region of interest" description="Disordered" evidence="14">
    <location>
        <begin position="553"/>
        <end position="606"/>
    </location>
</feature>
<dbReference type="CDD" id="cd11298">
    <property type="entry name" value="O-FucT-2"/>
    <property type="match status" value="1"/>
</dbReference>
<dbReference type="EMBL" id="WIXE01013557">
    <property type="protein sequence ID" value="KAK5974994.1"/>
    <property type="molecule type" value="Genomic_DNA"/>
</dbReference>
<dbReference type="InterPro" id="IPR036034">
    <property type="entry name" value="PDZ_sf"/>
</dbReference>
<evidence type="ECO:0000256" key="5">
    <source>
        <dbReference type="ARBA" id="ARBA00022679"/>
    </source>
</evidence>
<evidence type="ECO:0000259" key="15">
    <source>
        <dbReference type="PROSITE" id="PS50003"/>
    </source>
</evidence>
<dbReference type="InterPro" id="IPR001849">
    <property type="entry name" value="PH_domain"/>
</dbReference>
<dbReference type="SMART" id="SM00233">
    <property type="entry name" value="PH"/>
    <property type="match status" value="1"/>
</dbReference>
<dbReference type="Gene3D" id="2.30.42.10">
    <property type="match status" value="1"/>
</dbReference>
<dbReference type="SMART" id="SM00454">
    <property type="entry name" value="SAM"/>
    <property type="match status" value="1"/>
</dbReference>
<evidence type="ECO:0000256" key="8">
    <source>
        <dbReference type="ARBA" id="ARBA00023277"/>
    </source>
</evidence>
<dbReference type="InterPro" id="IPR017874">
    <property type="entry name" value="CRIC_domain"/>
</dbReference>
<evidence type="ECO:0000259" key="16">
    <source>
        <dbReference type="PROSITE" id="PS50105"/>
    </source>
</evidence>
<dbReference type="Gene3D" id="1.10.150.50">
    <property type="entry name" value="Transcription Factor, Ets-1"/>
    <property type="match status" value="1"/>
</dbReference>
<keyword evidence="7" id="KW-0294">Fucose metabolism</keyword>
<comment type="subcellular location">
    <subcellularLocation>
        <location evidence="1">Endoplasmic reticulum</location>
    </subcellularLocation>
</comment>
<keyword evidence="6" id="KW-0256">Endoplasmic reticulum</keyword>
<dbReference type="PROSITE" id="PS50105">
    <property type="entry name" value="SAM_DOMAIN"/>
    <property type="match status" value="1"/>
</dbReference>
<comment type="catalytic activity">
    <reaction evidence="13">
        <text>L-seryl-[protein] + GDP-beta-L-fucose = 3-O-(alpha-L-fucosyl)-L-seryl-[protein] + GDP + H(+)</text>
        <dbReference type="Rhea" id="RHEA:63644"/>
        <dbReference type="Rhea" id="RHEA-COMP:9863"/>
        <dbReference type="Rhea" id="RHEA-COMP:17914"/>
        <dbReference type="ChEBI" id="CHEBI:15378"/>
        <dbReference type="ChEBI" id="CHEBI:29999"/>
        <dbReference type="ChEBI" id="CHEBI:57273"/>
        <dbReference type="ChEBI" id="CHEBI:58189"/>
        <dbReference type="ChEBI" id="CHEBI:189632"/>
        <dbReference type="EC" id="2.4.1.221"/>
    </reaction>
    <physiologicalReaction direction="left-to-right" evidence="13">
        <dbReference type="Rhea" id="RHEA:63645"/>
    </physiologicalReaction>
</comment>
<dbReference type="Pfam" id="PF10250">
    <property type="entry name" value="O-FucT"/>
    <property type="match status" value="1"/>
</dbReference>
<dbReference type="EC" id="2.4.1.221" evidence="4"/>
<dbReference type="AlphaFoldDB" id="A0AAN8FEY1"/>
<dbReference type="InterPro" id="IPR045130">
    <property type="entry name" value="OFUT2-like"/>
</dbReference>
<evidence type="ECO:0000256" key="2">
    <source>
        <dbReference type="ARBA" id="ARBA00004922"/>
    </source>
</evidence>
<evidence type="ECO:0000256" key="3">
    <source>
        <dbReference type="ARBA" id="ARBA00009498"/>
    </source>
</evidence>
<comment type="caution">
    <text evidence="19">The sequence shown here is derived from an EMBL/GenBank/DDBJ whole genome shotgun (WGS) entry which is preliminary data.</text>
</comment>
<evidence type="ECO:0000313" key="20">
    <source>
        <dbReference type="Proteomes" id="UP001331761"/>
    </source>
</evidence>
<dbReference type="PANTHER" id="PTHR13398">
    <property type="entry name" value="GDP-FUCOSE PROTEIN O-FUCOSYLTRANSFERASE 2"/>
    <property type="match status" value="1"/>
</dbReference>
<dbReference type="Pfam" id="PF00536">
    <property type="entry name" value="SAM_1"/>
    <property type="match status" value="1"/>
</dbReference>
<evidence type="ECO:0000256" key="14">
    <source>
        <dbReference type="SAM" id="MobiDB-lite"/>
    </source>
</evidence>
<evidence type="ECO:0000256" key="13">
    <source>
        <dbReference type="ARBA" id="ARBA00048647"/>
    </source>
</evidence>
<dbReference type="Pfam" id="PF10534">
    <property type="entry name" value="CRIC_ras_sig"/>
    <property type="match status" value="1"/>
</dbReference>
<evidence type="ECO:0000313" key="19">
    <source>
        <dbReference type="EMBL" id="KAK5974994.1"/>
    </source>
</evidence>
<evidence type="ECO:0000256" key="6">
    <source>
        <dbReference type="ARBA" id="ARBA00022824"/>
    </source>
</evidence>
<protein>
    <recommendedName>
        <fullName evidence="10">GDP-fucose protein O-fucosyltransferase 2</fullName>
        <ecNumber evidence="4">2.4.1.221</ecNumber>
    </recommendedName>
    <alternativeName>
        <fullName evidence="11">Peptide-O-fucosyltransferase 2</fullName>
    </alternativeName>
</protein>
<evidence type="ECO:0000256" key="10">
    <source>
        <dbReference type="ARBA" id="ARBA00026232"/>
    </source>
</evidence>
<dbReference type="PROSITE" id="PS50003">
    <property type="entry name" value="PH_DOMAIN"/>
    <property type="match status" value="1"/>
</dbReference>
<dbReference type="InterPro" id="IPR001478">
    <property type="entry name" value="PDZ"/>
</dbReference>
<keyword evidence="8" id="KW-0119">Carbohydrate metabolism</keyword>
<feature type="domain" description="SAM" evidence="16">
    <location>
        <begin position="39"/>
        <end position="104"/>
    </location>
</feature>
<gene>
    <name evidence="19" type="ORF">GCK32_002893</name>
</gene>
<feature type="region of interest" description="Disordered" evidence="14">
    <location>
        <begin position="752"/>
        <end position="783"/>
    </location>
</feature>
<reference evidence="19 20" key="1">
    <citation type="submission" date="2019-10" db="EMBL/GenBank/DDBJ databases">
        <title>Assembly and Annotation for the nematode Trichostrongylus colubriformis.</title>
        <authorList>
            <person name="Martin J."/>
        </authorList>
    </citation>
    <scope>NUCLEOTIDE SEQUENCE [LARGE SCALE GENOMIC DNA]</scope>
    <source>
        <strain evidence="19">G859</strain>
        <tissue evidence="19">Whole worm</tissue>
    </source>
</reference>
<dbReference type="PROSITE" id="PS50106">
    <property type="entry name" value="PDZ"/>
    <property type="match status" value="1"/>
</dbReference>
<dbReference type="Gene3D" id="3.40.50.11340">
    <property type="match status" value="1"/>
</dbReference>
<dbReference type="Pfam" id="PF00169">
    <property type="entry name" value="PH"/>
    <property type="match status" value="1"/>
</dbReference>
<dbReference type="Proteomes" id="UP001331761">
    <property type="component" value="Unassembled WGS sequence"/>
</dbReference>
<dbReference type="InterPro" id="IPR001660">
    <property type="entry name" value="SAM"/>
</dbReference>
<comment type="similarity">
    <text evidence="9">Belongs to the glycosyltransferase 68 family.</text>
</comment>
<evidence type="ECO:0000259" key="17">
    <source>
        <dbReference type="PROSITE" id="PS50106"/>
    </source>
</evidence>
<dbReference type="Gene3D" id="3.40.50.11350">
    <property type="match status" value="1"/>
</dbReference>
<dbReference type="SUPFAM" id="SSF47769">
    <property type="entry name" value="SAM/Pointed domain"/>
    <property type="match status" value="1"/>
</dbReference>
<evidence type="ECO:0000256" key="12">
    <source>
        <dbReference type="ARBA" id="ARBA00047273"/>
    </source>
</evidence>
<keyword evidence="20" id="KW-1185">Reference proteome</keyword>
<evidence type="ECO:0000256" key="4">
    <source>
        <dbReference type="ARBA" id="ARBA00012196"/>
    </source>
</evidence>
<feature type="domain" description="PDZ" evidence="17">
    <location>
        <begin position="247"/>
        <end position="329"/>
    </location>
</feature>
<sequence>MKQLMVSGRREGKEMLSSLSQNIPSNLPIISFQQYVESWSGKQIARWIEGLGDAMNPYLGTIRDNIRSGKYLHLIDDEMLVNIGITALGPRKTIFQAVQLLLYFCTEAPTENLQSHSMKVVVACRAVIHEFEKAIHCRDEKPLTRVHVVSVLNSISLMMSVLVENVKKLVFWLDRSPFDDIKHYIEIRNRIAMTIWDLVRSVNVQPKSLFGVAQEIIQKTNNLKEQCESIVRDSDDPLVLYTAYTERALLRRHDVNTNWGINLQSSYRGVHVISEVKVGSPADLCGRIDAGDEIMLINGKTVIGWDLTRVAQRLGSSTDTELHLIVNKRPRHSVPLPLKKAMKHSRPLAKIIPGSQASDTAEKGKHLFEEVTYPVNRRRSSTFIGDLLNLMEMKGKKLRTTRRSSFCAGSPRREFFLEEDERSFVSWDILDLVGHPSPDNHEGPIAIPRIVRRARTMRHQPDGYVRSFIDNKLIQEVEDDIITEQLPFNVGCPTQFAEVCVVEPPELNQLNITEPSCSDPDWSAPYEEACLQRFRAPTGDSNLLGLALDSPRYTPGSGSDDPWVLPSPASLSSIPSMSSPTPLRLTPTPEWNADDTPPTPSTPDMKTAEKTFEGWVRRRKTAKELFAKEVTNKWPKCWMCLRGPFLCIYPTQFTRHADMIINISKCTVSDETDLKTSKKFVFRLSRPPVQHHFSCYNQNDMRMWIHKIKVASEMYGTTNRVMSKSVSYLEVEHGEAPFEHYNTLTGLPSLMTGSQHEEPVSGSPVSNTLPRSTTGSISKHLRPSASRDTVSVVNSDKYSVARDNRYLIYDVNHGEGFNLRRDVYMRIANAVRLLRKAGEPFVLVLPPWGGLYHWQKQELKLRWSEFFDVGSLNEFVPVMEFEDFLKENGQSIDQVVYLQPYKEGWGDEYKLKYDRRPCIDGSRFYQQRSDGSWHGWFFSYDEVWAKSFECISIQGDSATLADLILKEYPNQKSLFFDRGEAVLHQHYGDVYYWEARRSMRYAKYLIEAGNRFRATQLASDDESDRTQLASSFRAEDRERRALGGDYICAHWRRRDFVRSHGKELPSIEGTAKQLNQLCEKFGVSRVFLATDAPETEIDKLAKLVTVPVLRFQDDELLDGAVAIVDQWICAHARAFIGSYVSTFSYRIQEDREILGFPPNTTFNRLCPDDVVDCEQPAKWMIVYD</sequence>
<dbReference type="SUPFAM" id="SSF50156">
    <property type="entry name" value="PDZ domain-like"/>
    <property type="match status" value="1"/>
</dbReference>
<accession>A0AAN8FEY1</accession>
<organism evidence="19 20">
    <name type="scientific">Trichostrongylus colubriformis</name>
    <name type="common">Black scour worm</name>
    <dbReference type="NCBI Taxonomy" id="6319"/>
    <lineage>
        <taxon>Eukaryota</taxon>
        <taxon>Metazoa</taxon>
        <taxon>Ecdysozoa</taxon>
        <taxon>Nematoda</taxon>
        <taxon>Chromadorea</taxon>
        <taxon>Rhabditida</taxon>
        <taxon>Rhabditina</taxon>
        <taxon>Rhabditomorpha</taxon>
        <taxon>Strongyloidea</taxon>
        <taxon>Trichostrongylidae</taxon>
        <taxon>Trichostrongylus</taxon>
    </lineage>
</organism>
<evidence type="ECO:0000256" key="11">
    <source>
        <dbReference type="ARBA" id="ARBA00033083"/>
    </source>
</evidence>
<comment type="pathway">
    <text evidence="2">Protein modification; protein glycosylation.</text>
</comment>
<dbReference type="InterPro" id="IPR019378">
    <property type="entry name" value="GDP-Fuc_O-FucTrfase"/>
</dbReference>
<feature type="domain" description="PH" evidence="15">
    <location>
        <begin position="609"/>
        <end position="713"/>
    </location>
</feature>
<evidence type="ECO:0000256" key="9">
    <source>
        <dbReference type="ARBA" id="ARBA00025803"/>
    </source>
</evidence>
<dbReference type="PANTHER" id="PTHR13398:SF0">
    <property type="entry name" value="GDP-FUCOSE PROTEIN O-FUCOSYLTRANSFERASE 2"/>
    <property type="match status" value="1"/>
</dbReference>
<evidence type="ECO:0000259" key="18">
    <source>
        <dbReference type="PROSITE" id="PS51290"/>
    </source>
</evidence>
<dbReference type="GO" id="GO:0006004">
    <property type="term" value="P:fucose metabolic process"/>
    <property type="evidence" value="ECO:0007669"/>
    <property type="project" value="UniProtKB-KW"/>
</dbReference>
<evidence type="ECO:0000256" key="1">
    <source>
        <dbReference type="ARBA" id="ARBA00004240"/>
    </source>
</evidence>
<dbReference type="SMART" id="SM00228">
    <property type="entry name" value="PDZ"/>
    <property type="match status" value="1"/>
</dbReference>
<comment type="similarity">
    <text evidence="3">Belongs to the CNKSR family.</text>
</comment>
<dbReference type="SUPFAM" id="SSF50729">
    <property type="entry name" value="PH domain-like"/>
    <property type="match status" value="1"/>
</dbReference>
<feature type="domain" description="CRIC" evidence="18">
    <location>
        <begin position="112"/>
        <end position="209"/>
    </location>
</feature>
<dbReference type="Pfam" id="PF00595">
    <property type="entry name" value="PDZ"/>
    <property type="match status" value="1"/>
</dbReference>
<name>A0AAN8FEY1_TRICO</name>
<evidence type="ECO:0000256" key="7">
    <source>
        <dbReference type="ARBA" id="ARBA00023253"/>
    </source>
</evidence>
<feature type="compositionally biased region" description="Polar residues" evidence="14">
    <location>
        <begin position="763"/>
        <end position="777"/>
    </location>
</feature>
<proteinExistence type="inferred from homology"/>
<dbReference type="InterPro" id="IPR011993">
    <property type="entry name" value="PH-like_dom_sf"/>
</dbReference>